<dbReference type="InterPro" id="IPR013656">
    <property type="entry name" value="PAS_4"/>
</dbReference>
<dbReference type="SUPFAM" id="SSF55785">
    <property type="entry name" value="PYP-like sensor domain (PAS domain)"/>
    <property type="match status" value="1"/>
</dbReference>
<dbReference type="CDD" id="cd01949">
    <property type="entry name" value="GGDEF"/>
    <property type="match status" value="1"/>
</dbReference>
<dbReference type="InterPro" id="IPR029016">
    <property type="entry name" value="GAF-like_dom_sf"/>
</dbReference>
<evidence type="ECO:0000259" key="2">
    <source>
        <dbReference type="PROSITE" id="PS50113"/>
    </source>
</evidence>
<dbReference type="InterPro" id="IPR035919">
    <property type="entry name" value="EAL_sf"/>
</dbReference>
<evidence type="ECO:0000259" key="3">
    <source>
        <dbReference type="PROSITE" id="PS50883"/>
    </source>
</evidence>
<dbReference type="InterPro" id="IPR001610">
    <property type="entry name" value="PAC"/>
</dbReference>
<dbReference type="SUPFAM" id="SSF55073">
    <property type="entry name" value="Nucleotide cyclase"/>
    <property type="match status" value="1"/>
</dbReference>
<dbReference type="PANTHER" id="PTHR44757">
    <property type="entry name" value="DIGUANYLATE CYCLASE DGCP"/>
    <property type="match status" value="1"/>
</dbReference>
<dbReference type="PROSITE" id="PS50113">
    <property type="entry name" value="PAC"/>
    <property type="match status" value="1"/>
</dbReference>
<dbReference type="CDD" id="cd00130">
    <property type="entry name" value="PAS"/>
    <property type="match status" value="1"/>
</dbReference>
<evidence type="ECO:0000313" key="6">
    <source>
        <dbReference type="EMBL" id="RKS92075.1"/>
    </source>
</evidence>
<evidence type="ECO:0000313" key="5">
    <source>
        <dbReference type="EMBL" id="BBE35095.1"/>
    </source>
</evidence>
<reference evidence="5 7" key="1">
    <citation type="submission" date="2018-06" db="EMBL/GenBank/DDBJ databases">
        <title>Complete Genome Sequence of the Microcystin-Degrading Bacterium Sphingosinicella microcystinivorans Strain B-9.</title>
        <authorList>
            <person name="Jin H."/>
            <person name="Nishizawa T."/>
            <person name="Guo Y."/>
            <person name="Nishizawa A."/>
            <person name="Park H."/>
            <person name="Kato H."/>
            <person name="Tsuji K."/>
            <person name="Harada K."/>
        </authorList>
    </citation>
    <scope>NUCLEOTIDE SEQUENCE [LARGE SCALE GENOMIC DNA]</scope>
    <source>
        <strain evidence="5 7">B9</strain>
    </source>
</reference>
<dbReference type="InterPro" id="IPR052155">
    <property type="entry name" value="Biofilm_reg_signaling"/>
</dbReference>
<dbReference type="SUPFAM" id="SSF55781">
    <property type="entry name" value="GAF domain-like"/>
    <property type="match status" value="1"/>
</dbReference>
<dbReference type="Gene3D" id="3.20.20.450">
    <property type="entry name" value="EAL domain"/>
    <property type="match status" value="1"/>
</dbReference>
<dbReference type="InterPro" id="IPR003018">
    <property type="entry name" value="GAF"/>
</dbReference>
<dbReference type="SMART" id="SM00052">
    <property type="entry name" value="EAL"/>
    <property type="match status" value="1"/>
</dbReference>
<dbReference type="NCBIfam" id="TIGR00254">
    <property type="entry name" value="GGDEF"/>
    <property type="match status" value="1"/>
</dbReference>
<dbReference type="NCBIfam" id="TIGR00229">
    <property type="entry name" value="sensory_box"/>
    <property type="match status" value="1"/>
</dbReference>
<evidence type="ECO:0000259" key="4">
    <source>
        <dbReference type="PROSITE" id="PS50887"/>
    </source>
</evidence>
<dbReference type="Gene3D" id="3.30.450.40">
    <property type="match status" value="1"/>
</dbReference>
<gene>
    <name evidence="6" type="ORF">DFR51_1651</name>
    <name evidence="5" type="ORF">SmB9_27530</name>
</gene>
<dbReference type="InterPro" id="IPR000160">
    <property type="entry name" value="GGDEF_dom"/>
</dbReference>
<evidence type="ECO:0000259" key="1">
    <source>
        <dbReference type="PROSITE" id="PS50112"/>
    </source>
</evidence>
<name>A0AAD1G1V3_SPHMI</name>
<dbReference type="Gene3D" id="3.30.70.270">
    <property type="match status" value="1"/>
</dbReference>
<dbReference type="SUPFAM" id="SSF141868">
    <property type="entry name" value="EAL domain-like"/>
    <property type="match status" value="1"/>
</dbReference>
<dbReference type="SMART" id="SM00086">
    <property type="entry name" value="PAC"/>
    <property type="match status" value="1"/>
</dbReference>
<dbReference type="AlphaFoldDB" id="A0AAD1G1V3"/>
<feature type="domain" description="PAS" evidence="1">
    <location>
        <begin position="200"/>
        <end position="270"/>
    </location>
</feature>
<dbReference type="InterPro" id="IPR043128">
    <property type="entry name" value="Rev_trsase/Diguanyl_cyclase"/>
</dbReference>
<dbReference type="Pfam" id="PF00563">
    <property type="entry name" value="EAL"/>
    <property type="match status" value="1"/>
</dbReference>
<dbReference type="Proteomes" id="UP000275727">
    <property type="component" value="Chromosome"/>
</dbReference>
<dbReference type="PROSITE" id="PS50887">
    <property type="entry name" value="GGDEF"/>
    <property type="match status" value="1"/>
</dbReference>
<evidence type="ECO:0000313" key="7">
    <source>
        <dbReference type="Proteomes" id="UP000275727"/>
    </source>
</evidence>
<organism evidence="5 7">
    <name type="scientific">Sphingosinicella microcystinivorans</name>
    <dbReference type="NCBI Taxonomy" id="335406"/>
    <lineage>
        <taxon>Bacteria</taxon>
        <taxon>Pseudomonadati</taxon>
        <taxon>Pseudomonadota</taxon>
        <taxon>Alphaproteobacteria</taxon>
        <taxon>Sphingomonadales</taxon>
        <taxon>Sphingosinicellaceae</taxon>
        <taxon>Sphingosinicella</taxon>
    </lineage>
</organism>
<dbReference type="InterPro" id="IPR035965">
    <property type="entry name" value="PAS-like_dom_sf"/>
</dbReference>
<dbReference type="Gene3D" id="3.30.450.20">
    <property type="entry name" value="PAS domain"/>
    <property type="match status" value="1"/>
</dbReference>
<dbReference type="KEGG" id="smic:SmB9_27530"/>
<feature type="domain" description="GGDEF" evidence="4">
    <location>
        <begin position="355"/>
        <end position="488"/>
    </location>
</feature>
<dbReference type="EMBL" id="AP018711">
    <property type="protein sequence ID" value="BBE35095.1"/>
    <property type="molecule type" value="Genomic_DNA"/>
</dbReference>
<reference evidence="6 8" key="2">
    <citation type="submission" date="2018-10" db="EMBL/GenBank/DDBJ databases">
        <title>Genomic Encyclopedia of Type Strains, Phase IV (KMG-IV): sequencing the most valuable type-strain genomes for metagenomic binning, comparative biology and taxonomic classification.</title>
        <authorList>
            <person name="Goeker M."/>
        </authorList>
    </citation>
    <scope>NUCLEOTIDE SEQUENCE [LARGE SCALE GENOMIC DNA]</scope>
    <source>
        <strain evidence="6 8">DSM 19791</strain>
    </source>
</reference>
<protein>
    <submittedName>
        <fullName evidence="5">Bifunctional diguanylate cyclase/phosphodiesterase</fullName>
    </submittedName>
    <submittedName>
        <fullName evidence="6">PAS domain S-box-containing protein/diguanylate cyclase (GGDEF)-like protein</fullName>
    </submittedName>
</protein>
<dbReference type="PANTHER" id="PTHR44757:SF2">
    <property type="entry name" value="BIOFILM ARCHITECTURE MAINTENANCE PROTEIN MBAA"/>
    <property type="match status" value="1"/>
</dbReference>
<sequence>MGLIHSLAGAFIICHIDRDYEDLKAGEKIVRCPSAMADEEERLKALGAYDLEGKGGLPSLDPVVEIATRLFDMPVAAVNLIGSDHVFFAASHGIGDTDMRREVSFCAHVITQDDVLVVPDTLQDPRFFDNPLATGDDPVRFYAGVPIRAPSGHALGALCVIDTKAHRVFTPGDRMRLKELARVATERLELRRLEVAESSGRAPFEKSAATSPNAIICFDRDLNITAWNAAAEVMLGYRAGEVIGHSIDMLIPEEGQAPIREMVRSVLAGRAATSGADCREYTGIRKDGTRVPVEFAWSSWTDDGDRYFGAIVRDVTERRAQEEALNRLANFDTLTGLANRNLIYRRADEAIRAGKAAAMAIIDLDGFNDVNNTLGHEAGDALLQEVATRLGDRAGPQDVVARIGGDEFAMLLVGIEDRESVQEVVEGGIADLGVPIRVAGRDVRIGCSAGIAMSPLHAVDVRGLAASADLALFQAKSEGGGRAFVFIPSLRMAAAARRDSDAALHQAVEQDEFVLHYQPQFRLSDGALTGAEALLRWQHPKLGLLYPADFLSALEAGSLGAAAGTRLLDAACCQAALWRSQGVEDFRIAVNLFAAQFRDGDLVDTVRATLARHTLPPEALELEITENIVLDREDKTLPPLRILREMGVRLAFDDYGTGYASLSLLKTYPLTHIKIDKSFVQGMVDSGSDRAIVAAIMDLARGFALDVIAEGVETETQRELLRVAGCDEIQGFLMGRPIPADAFGETFISRYAGNAAGAFRP</sequence>
<accession>A0AAD1G1V3</accession>
<dbReference type="Proteomes" id="UP000276029">
    <property type="component" value="Unassembled WGS sequence"/>
</dbReference>
<feature type="domain" description="PAC" evidence="2">
    <location>
        <begin position="277"/>
        <end position="327"/>
    </location>
</feature>
<keyword evidence="8" id="KW-1185">Reference proteome</keyword>
<dbReference type="Pfam" id="PF00990">
    <property type="entry name" value="GGDEF"/>
    <property type="match status" value="1"/>
</dbReference>
<evidence type="ECO:0000313" key="8">
    <source>
        <dbReference type="Proteomes" id="UP000276029"/>
    </source>
</evidence>
<dbReference type="SMART" id="SM00091">
    <property type="entry name" value="PAS"/>
    <property type="match status" value="1"/>
</dbReference>
<dbReference type="InterPro" id="IPR000700">
    <property type="entry name" value="PAS-assoc_C"/>
</dbReference>
<dbReference type="EMBL" id="RBWX01000007">
    <property type="protein sequence ID" value="RKS92075.1"/>
    <property type="molecule type" value="Genomic_DNA"/>
</dbReference>
<dbReference type="CDD" id="cd01948">
    <property type="entry name" value="EAL"/>
    <property type="match status" value="1"/>
</dbReference>
<feature type="domain" description="EAL" evidence="3">
    <location>
        <begin position="497"/>
        <end position="751"/>
    </location>
</feature>
<dbReference type="InterPro" id="IPR000014">
    <property type="entry name" value="PAS"/>
</dbReference>
<proteinExistence type="predicted"/>
<dbReference type="InterPro" id="IPR029787">
    <property type="entry name" value="Nucleotide_cyclase"/>
</dbReference>
<dbReference type="Pfam" id="PF08448">
    <property type="entry name" value="PAS_4"/>
    <property type="match status" value="1"/>
</dbReference>
<dbReference type="PROSITE" id="PS50883">
    <property type="entry name" value="EAL"/>
    <property type="match status" value="1"/>
</dbReference>
<dbReference type="SMART" id="SM00065">
    <property type="entry name" value="GAF"/>
    <property type="match status" value="1"/>
</dbReference>
<dbReference type="PROSITE" id="PS50112">
    <property type="entry name" value="PAS"/>
    <property type="match status" value="1"/>
</dbReference>
<dbReference type="SMART" id="SM00267">
    <property type="entry name" value="GGDEF"/>
    <property type="match status" value="1"/>
</dbReference>
<dbReference type="InterPro" id="IPR001633">
    <property type="entry name" value="EAL_dom"/>
</dbReference>